<keyword evidence="3" id="KW-1185">Reference proteome</keyword>
<evidence type="ECO:0000259" key="1">
    <source>
        <dbReference type="PROSITE" id="PS50181"/>
    </source>
</evidence>
<dbReference type="PROSITE" id="PS50181">
    <property type="entry name" value="FBOX"/>
    <property type="match status" value="1"/>
</dbReference>
<proteinExistence type="predicted"/>
<dbReference type="Proteomes" id="UP001476247">
    <property type="component" value="Unassembled WGS sequence"/>
</dbReference>
<gene>
    <name evidence="2" type="ORF">HPULCUR_001290</name>
</gene>
<reference evidence="2 3" key="1">
    <citation type="submission" date="2024-04" db="EMBL/GenBank/DDBJ databases">
        <title>genome sequences of Mucor flavus KT1a and Helicostylum pulchrum KT1b strains isolation_sourced from the surface of a dry-aged beef.</title>
        <authorList>
            <person name="Toyotome T."/>
            <person name="Hosono M."/>
            <person name="Torimaru M."/>
            <person name="Fukuda K."/>
            <person name="Mikami N."/>
        </authorList>
    </citation>
    <scope>NUCLEOTIDE SEQUENCE [LARGE SCALE GENOMIC DNA]</scope>
    <source>
        <strain evidence="2 3">KT1b</strain>
    </source>
</reference>
<evidence type="ECO:0000313" key="3">
    <source>
        <dbReference type="Proteomes" id="UP001476247"/>
    </source>
</evidence>
<evidence type="ECO:0000313" key="2">
    <source>
        <dbReference type="EMBL" id="GAA5795926.1"/>
    </source>
</evidence>
<dbReference type="InterPro" id="IPR032675">
    <property type="entry name" value="LRR_dom_sf"/>
</dbReference>
<name>A0ABP9XMC7_9FUNG</name>
<dbReference type="SUPFAM" id="SSF52047">
    <property type="entry name" value="RNI-like"/>
    <property type="match status" value="1"/>
</dbReference>
<comment type="caution">
    <text evidence="2">The sequence shown here is derived from an EMBL/GenBank/DDBJ whole genome shotgun (WGS) entry which is preliminary data.</text>
</comment>
<organism evidence="2 3">
    <name type="scientific">Helicostylum pulchrum</name>
    <dbReference type="NCBI Taxonomy" id="562976"/>
    <lineage>
        <taxon>Eukaryota</taxon>
        <taxon>Fungi</taxon>
        <taxon>Fungi incertae sedis</taxon>
        <taxon>Mucoromycota</taxon>
        <taxon>Mucoromycotina</taxon>
        <taxon>Mucoromycetes</taxon>
        <taxon>Mucorales</taxon>
        <taxon>Mucorineae</taxon>
        <taxon>Mucoraceae</taxon>
        <taxon>Helicostylum</taxon>
    </lineage>
</organism>
<feature type="domain" description="F-box" evidence="1">
    <location>
        <begin position="1"/>
        <end position="45"/>
    </location>
</feature>
<sequence length="348" mass="40360">MKLINLPNELLQIITSHLPRESVSRLCLTCTEGYQLFLPTLYRHIELGHRTQIKQLEQGLKRNSFLKETVKEHTHILTLKSRQGGNSPWLIISLFEQLPNIKQLLFRDFLSLPVKRVNQVLGTLPRLECLHFQYCDLINNPQEEDEDTKQILCNLVELNLMWTDFSADAIRQLVLITPNLNRVVLGANHNRKRLANDAALGILTEYCRNIKDLSISLQQIKETSICQVIQTYGSQLEKLSIRCEGNETIQTISHYTKKLQQLVIRCNYSGYNNVMNILEQCQYLTHLEMVSWPLQDVPSIVLDQIRCRHTNSSSFIAAPTSLYIEGIKRTVALDRQDLQEIRRLRHYS</sequence>
<dbReference type="EMBL" id="BAABUJ010000005">
    <property type="protein sequence ID" value="GAA5795926.1"/>
    <property type="molecule type" value="Genomic_DNA"/>
</dbReference>
<dbReference type="Gene3D" id="3.80.10.10">
    <property type="entry name" value="Ribonuclease Inhibitor"/>
    <property type="match status" value="1"/>
</dbReference>
<protein>
    <recommendedName>
        <fullName evidence="1">F-box domain-containing protein</fullName>
    </recommendedName>
</protein>
<accession>A0ABP9XMC7</accession>
<dbReference type="InterPro" id="IPR001810">
    <property type="entry name" value="F-box_dom"/>
</dbReference>